<dbReference type="InterPro" id="IPR011989">
    <property type="entry name" value="ARM-like"/>
</dbReference>
<keyword evidence="3" id="KW-0653">Protein transport</keyword>
<evidence type="ECO:0000313" key="5">
    <source>
        <dbReference type="EMBL" id="RLM91264.1"/>
    </source>
</evidence>
<dbReference type="AlphaFoldDB" id="A0A3L6QVY9"/>
<evidence type="ECO:0000256" key="1">
    <source>
        <dbReference type="ARBA" id="ARBA00010394"/>
    </source>
</evidence>
<proteinExistence type="inferred from homology"/>
<dbReference type="Pfam" id="PF16186">
    <property type="entry name" value="Arm_3"/>
    <property type="match status" value="1"/>
</dbReference>
<accession>A0A3L6QVY9</accession>
<dbReference type="Proteomes" id="UP000275267">
    <property type="component" value="Unassembled WGS sequence"/>
</dbReference>
<evidence type="ECO:0000256" key="4">
    <source>
        <dbReference type="SAM" id="MobiDB-lite"/>
    </source>
</evidence>
<name>A0A3L6QVY9_PANMI</name>
<dbReference type="Gene3D" id="1.25.10.10">
    <property type="entry name" value="Leucine-rich Repeat Variant"/>
    <property type="match status" value="1"/>
</dbReference>
<evidence type="ECO:0000256" key="2">
    <source>
        <dbReference type="ARBA" id="ARBA00022448"/>
    </source>
</evidence>
<dbReference type="STRING" id="4540.A0A3L6QVY9"/>
<sequence>MASAAGGSGAGRGDRRSSRGKGKTPVGSHEKSKKPGAWIWRMKENLIEPERVKAIQEALCTLVESVINGNMVGSLVYLMQTAEFGVRYEAAAWAIASAACGGIHDQIKYLVSQGCIKAFCDLFSYSDTSMLMVCLVGLHNILKAGDAEKSPWGCNVNMYAQMIEDNGWLDKIENLQNHDNSRIVEMAACLLETYWSKEDIAMPMPWDDPSLGLAEDPTLDFDFFSRPGDCDFGQRLPSEGKNTVHLSSVIPIMGGLILPVSEKIPMLPWC</sequence>
<comment type="similarity">
    <text evidence="1">Belongs to the importin alpha family.</text>
</comment>
<dbReference type="InterPro" id="IPR000225">
    <property type="entry name" value="Armadillo"/>
</dbReference>
<dbReference type="Pfam" id="PF00514">
    <property type="entry name" value="Arm"/>
    <property type="match status" value="1"/>
</dbReference>
<dbReference type="GO" id="GO:0015031">
    <property type="term" value="P:protein transport"/>
    <property type="evidence" value="ECO:0007669"/>
    <property type="project" value="UniProtKB-KW"/>
</dbReference>
<feature type="region of interest" description="Disordered" evidence="4">
    <location>
        <begin position="1"/>
        <end position="34"/>
    </location>
</feature>
<comment type="caution">
    <text evidence="5">The sequence shown here is derived from an EMBL/GenBank/DDBJ whole genome shotgun (WGS) entry which is preliminary data.</text>
</comment>
<evidence type="ECO:0000313" key="6">
    <source>
        <dbReference type="Proteomes" id="UP000275267"/>
    </source>
</evidence>
<dbReference type="EMBL" id="PQIB02000010">
    <property type="protein sequence ID" value="RLM91264.1"/>
    <property type="molecule type" value="Genomic_DNA"/>
</dbReference>
<protein>
    <submittedName>
        <fullName evidence="5">Importin subunit alpha-1b</fullName>
    </submittedName>
</protein>
<keyword evidence="2" id="KW-0813">Transport</keyword>
<gene>
    <name evidence="5" type="ORF">C2845_PM08G13000</name>
</gene>
<keyword evidence="6" id="KW-1185">Reference proteome</keyword>
<reference evidence="6" key="1">
    <citation type="journal article" date="2019" name="Nat. Commun.">
        <title>The genome of broomcorn millet.</title>
        <authorList>
            <person name="Zou C."/>
            <person name="Miki D."/>
            <person name="Li D."/>
            <person name="Tang Q."/>
            <person name="Xiao L."/>
            <person name="Rajput S."/>
            <person name="Deng P."/>
            <person name="Jia W."/>
            <person name="Huang R."/>
            <person name="Zhang M."/>
            <person name="Sun Y."/>
            <person name="Hu J."/>
            <person name="Fu X."/>
            <person name="Schnable P.S."/>
            <person name="Li F."/>
            <person name="Zhang H."/>
            <person name="Feng B."/>
            <person name="Zhu X."/>
            <person name="Liu R."/>
            <person name="Schnable J.C."/>
            <person name="Zhu J.-K."/>
            <person name="Zhang H."/>
        </authorList>
    </citation>
    <scope>NUCLEOTIDE SEQUENCE [LARGE SCALE GENOMIC DNA]</scope>
</reference>
<feature type="compositionally biased region" description="Gly residues" evidence="4">
    <location>
        <begin position="1"/>
        <end position="11"/>
    </location>
</feature>
<evidence type="ECO:0000256" key="3">
    <source>
        <dbReference type="ARBA" id="ARBA00022927"/>
    </source>
</evidence>
<dbReference type="InterPro" id="IPR016024">
    <property type="entry name" value="ARM-type_fold"/>
</dbReference>
<dbReference type="PANTHER" id="PTHR23316">
    <property type="entry name" value="IMPORTIN ALPHA"/>
    <property type="match status" value="1"/>
</dbReference>
<dbReference type="InterPro" id="IPR032413">
    <property type="entry name" value="Arm_3"/>
</dbReference>
<organism evidence="5 6">
    <name type="scientific">Panicum miliaceum</name>
    <name type="common">Proso millet</name>
    <name type="synonym">Broomcorn millet</name>
    <dbReference type="NCBI Taxonomy" id="4540"/>
    <lineage>
        <taxon>Eukaryota</taxon>
        <taxon>Viridiplantae</taxon>
        <taxon>Streptophyta</taxon>
        <taxon>Embryophyta</taxon>
        <taxon>Tracheophyta</taxon>
        <taxon>Spermatophyta</taxon>
        <taxon>Magnoliopsida</taxon>
        <taxon>Liliopsida</taxon>
        <taxon>Poales</taxon>
        <taxon>Poaceae</taxon>
        <taxon>PACMAD clade</taxon>
        <taxon>Panicoideae</taxon>
        <taxon>Panicodae</taxon>
        <taxon>Paniceae</taxon>
        <taxon>Panicinae</taxon>
        <taxon>Panicum</taxon>
        <taxon>Panicum sect. Panicum</taxon>
    </lineage>
</organism>
<dbReference type="OrthoDB" id="1935265at2759"/>
<dbReference type="SUPFAM" id="SSF48371">
    <property type="entry name" value="ARM repeat"/>
    <property type="match status" value="1"/>
</dbReference>